<dbReference type="PANTHER" id="PTHR43101">
    <property type="entry name" value="BETA-FRUCTOSIDASE"/>
    <property type="match status" value="1"/>
</dbReference>
<dbReference type="Gene3D" id="2.60.120.560">
    <property type="entry name" value="Exo-inulinase, domain 1"/>
    <property type="match status" value="1"/>
</dbReference>
<dbReference type="RefSeq" id="WP_134117435.1">
    <property type="nucleotide sequence ID" value="NZ_SOEG01000019.1"/>
</dbReference>
<evidence type="ECO:0000313" key="12">
    <source>
        <dbReference type="EMBL" id="TDX49224.1"/>
    </source>
</evidence>
<dbReference type="CDD" id="cd18623">
    <property type="entry name" value="GH32_ScrB-like"/>
    <property type="match status" value="1"/>
</dbReference>
<name>A0A4R8GZ24_9FIRM</name>
<evidence type="ECO:0000256" key="6">
    <source>
        <dbReference type="ARBA" id="ARBA00023295"/>
    </source>
</evidence>
<dbReference type="EC" id="3.2.1.26" evidence="3 8"/>
<evidence type="ECO:0000313" key="13">
    <source>
        <dbReference type="Proteomes" id="UP000295832"/>
    </source>
</evidence>
<keyword evidence="13" id="KW-1185">Reference proteome</keyword>
<dbReference type="AlphaFoldDB" id="A0A4R8GZ24"/>
<dbReference type="InterPro" id="IPR013320">
    <property type="entry name" value="ConA-like_dom_sf"/>
</dbReference>
<evidence type="ECO:0000256" key="4">
    <source>
        <dbReference type="ARBA" id="ARBA00019623"/>
    </source>
</evidence>
<evidence type="ECO:0000256" key="1">
    <source>
        <dbReference type="ARBA" id="ARBA00004914"/>
    </source>
</evidence>
<dbReference type="SUPFAM" id="SSF49899">
    <property type="entry name" value="Concanavalin A-like lectins/glucanases"/>
    <property type="match status" value="1"/>
</dbReference>
<keyword evidence="5 8" id="KW-0378">Hydrolase</keyword>
<organism evidence="12 13">
    <name type="scientific">Orenia marismortui</name>
    <dbReference type="NCBI Taxonomy" id="46469"/>
    <lineage>
        <taxon>Bacteria</taxon>
        <taxon>Bacillati</taxon>
        <taxon>Bacillota</taxon>
        <taxon>Clostridia</taxon>
        <taxon>Halanaerobiales</taxon>
        <taxon>Halobacteroidaceae</taxon>
        <taxon>Orenia</taxon>
    </lineage>
</organism>
<keyword evidence="9" id="KW-0963">Cytoplasm</keyword>
<dbReference type="SUPFAM" id="SSF75005">
    <property type="entry name" value="Arabinanase/levansucrase/invertase"/>
    <property type="match status" value="1"/>
</dbReference>
<keyword evidence="6 8" id="KW-0326">Glycosidase</keyword>
<protein>
    <recommendedName>
        <fullName evidence="4 8">Sucrose-6-phosphate hydrolase</fullName>
        <ecNumber evidence="3 8">3.2.1.26</ecNumber>
    </recommendedName>
    <alternativeName>
        <fullName evidence="7 9">Invertase</fullName>
    </alternativeName>
</protein>
<evidence type="ECO:0000259" key="11">
    <source>
        <dbReference type="Pfam" id="PF08244"/>
    </source>
</evidence>
<comment type="caution">
    <text evidence="12">The sequence shown here is derived from an EMBL/GenBank/DDBJ whole genome shotgun (WGS) entry which is preliminary data.</text>
</comment>
<evidence type="ECO:0000256" key="8">
    <source>
        <dbReference type="RuleBase" id="RU362110"/>
    </source>
</evidence>
<dbReference type="STRING" id="926561.GCA_000379025_00078"/>
<sequence>MSKEKKERLLIKANKAIKENRDKVENDYYRLRYHVMAPVGWLNDPNGFIQFNGEYHLCHQFNPVYPEDKLIYWGHYKSKDLVHWEELPIALTPSEWYETHGCYSGSAFDNDGVLTLMYTGNVKDEEGNRETYQCLAITEDGINFEKLGPVIENQPQGYTRHFRDPKVWKKDGVWYMVIGTQTVDLAGRVLLYKSNNSKEWQLVGEVVGSQLGDFGYMWECPDLFELGDKDVLLFLPQGVEAKGHLYNNIYQAGYVVGELDYETGIMEHGDFKELDRGFDFYAAQTTIDDKGRRIMIAWMGLPEEDENYAERENAWIHCMTIPRVLELSEDKQLIQKPIQELKTLRENYRAYSNIVINNQEIELEGISGDVVELIVEFEIEDIEEFGIKVRCSAENNEETVISYNLADNKISLDRDKSGVGVKGIRQCYLEDNNNLKLHLFLDRSSLELFVNDGREVFSSRIYPKKDSRSIKFFAIGGSVNLRKIEKWDLKNE</sequence>
<dbReference type="InterPro" id="IPR023296">
    <property type="entry name" value="Glyco_hydro_beta-prop_sf"/>
</dbReference>
<comment type="pathway">
    <text evidence="1 9">Glycan biosynthesis; sucrose metabolism.</text>
</comment>
<evidence type="ECO:0000259" key="10">
    <source>
        <dbReference type="Pfam" id="PF00251"/>
    </source>
</evidence>
<evidence type="ECO:0000256" key="5">
    <source>
        <dbReference type="ARBA" id="ARBA00022801"/>
    </source>
</evidence>
<dbReference type="PANTHER" id="PTHR43101:SF1">
    <property type="entry name" value="BETA-FRUCTOSIDASE"/>
    <property type="match status" value="1"/>
</dbReference>
<dbReference type="InterPro" id="IPR006232">
    <property type="entry name" value="Suc6P_hydrolase"/>
</dbReference>
<keyword evidence="9" id="KW-0119">Carbohydrate metabolism</keyword>
<dbReference type="GO" id="GO:0005985">
    <property type="term" value="P:sucrose metabolic process"/>
    <property type="evidence" value="ECO:0007669"/>
    <property type="project" value="UniProtKB-UniPathway"/>
</dbReference>
<dbReference type="Proteomes" id="UP000295832">
    <property type="component" value="Unassembled WGS sequence"/>
</dbReference>
<evidence type="ECO:0000256" key="7">
    <source>
        <dbReference type="ARBA" id="ARBA00033367"/>
    </source>
</evidence>
<dbReference type="Gene3D" id="2.115.10.20">
    <property type="entry name" value="Glycosyl hydrolase domain, family 43"/>
    <property type="match status" value="1"/>
</dbReference>
<dbReference type="Pfam" id="PF08244">
    <property type="entry name" value="Glyco_hydro_32C"/>
    <property type="match status" value="1"/>
</dbReference>
<dbReference type="InterPro" id="IPR013189">
    <property type="entry name" value="Glyco_hydro_32_C"/>
</dbReference>
<evidence type="ECO:0000256" key="9">
    <source>
        <dbReference type="RuleBase" id="RU365015"/>
    </source>
</evidence>
<dbReference type="NCBIfam" id="TIGR01322">
    <property type="entry name" value="scrB_fam"/>
    <property type="match status" value="1"/>
</dbReference>
<dbReference type="EMBL" id="SOEG01000019">
    <property type="protein sequence ID" value="TDX49224.1"/>
    <property type="molecule type" value="Genomic_DNA"/>
</dbReference>
<comment type="subcellular location">
    <subcellularLocation>
        <location evidence="9">Cytoplasm</location>
    </subcellularLocation>
</comment>
<comment type="catalytic activity">
    <reaction evidence="8">
        <text>Hydrolysis of terminal non-reducing beta-D-fructofuranoside residues in beta-D-fructofuranosides.</text>
        <dbReference type="EC" id="3.2.1.26"/>
    </reaction>
</comment>
<gene>
    <name evidence="12" type="ORF">C7959_11945</name>
</gene>
<dbReference type="SMART" id="SM00640">
    <property type="entry name" value="Glyco_32"/>
    <property type="match status" value="1"/>
</dbReference>
<feature type="domain" description="Glycosyl hydrolase family 32 N-terminal" evidence="10">
    <location>
        <begin position="34"/>
        <end position="337"/>
    </location>
</feature>
<dbReference type="InterPro" id="IPR013148">
    <property type="entry name" value="Glyco_hydro_32_N"/>
</dbReference>
<dbReference type="InterPro" id="IPR001362">
    <property type="entry name" value="Glyco_hydro_32"/>
</dbReference>
<feature type="domain" description="Glycosyl hydrolase family 32 C-terminal" evidence="11">
    <location>
        <begin position="340"/>
        <end position="488"/>
    </location>
</feature>
<evidence type="ECO:0000256" key="2">
    <source>
        <dbReference type="ARBA" id="ARBA00009902"/>
    </source>
</evidence>
<evidence type="ECO:0000256" key="3">
    <source>
        <dbReference type="ARBA" id="ARBA00012758"/>
    </source>
</evidence>
<dbReference type="InterPro" id="IPR051214">
    <property type="entry name" value="GH32_Enzymes"/>
</dbReference>
<comment type="similarity">
    <text evidence="2 8">Belongs to the glycosyl hydrolase 32 family.</text>
</comment>
<dbReference type="GO" id="GO:0005737">
    <property type="term" value="C:cytoplasm"/>
    <property type="evidence" value="ECO:0007669"/>
    <property type="project" value="UniProtKB-SubCell"/>
</dbReference>
<dbReference type="UniPathway" id="UPA00238"/>
<dbReference type="Pfam" id="PF00251">
    <property type="entry name" value="Glyco_hydro_32N"/>
    <property type="match status" value="1"/>
</dbReference>
<accession>A0A4R8GZ24</accession>
<comment type="function">
    <text evidence="9">Enables the bacterium to metabolize sucrose as a sole carbon source.</text>
</comment>
<dbReference type="GO" id="GO:0004564">
    <property type="term" value="F:beta-fructofuranosidase activity"/>
    <property type="evidence" value="ECO:0007669"/>
    <property type="project" value="UniProtKB-EC"/>
</dbReference>
<proteinExistence type="inferred from homology"/>
<reference evidence="12 13" key="1">
    <citation type="submission" date="2019-03" db="EMBL/GenBank/DDBJ databases">
        <title>Subsurface microbial communities from deep shales in Ohio and West Virginia, USA.</title>
        <authorList>
            <person name="Wrighton K."/>
        </authorList>
    </citation>
    <scope>NUCLEOTIDE SEQUENCE [LARGE SCALE GENOMIC DNA]</scope>
    <source>
        <strain evidence="12 13">MSL 6dP</strain>
    </source>
</reference>